<feature type="region of interest" description="Disordered" evidence="1">
    <location>
        <begin position="40"/>
        <end position="84"/>
    </location>
</feature>
<keyword evidence="4" id="KW-1185">Reference proteome</keyword>
<feature type="signal peptide" evidence="2">
    <location>
        <begin position="1"/>
        <end position="22"/>
    </location>
</feature>
<accession>A0A518EZL8</accession>
<protein>
    <submittedName>
        <fullName evidence="3">Uncharacterized protein</fullName>
    </submittedName>
</protein>
<sequence length="114" mass="11595" precursor="true">MLFIRCALALMVCLGAMTASTAAPQATGIGSEIAAVALDDGSLDAPSHPATPLEGRDASSEEEEERDDDVASGDVEVAGGESLQPAVRRALEDCEGIAPSAVRCCLDARGPPAR</sequence>
<name>A0A518EZL8_9BACT</name>
<organism evidence="3 4">
    <name type="scientific">Saltatorellus ferox</name>
    <dbReference type="NCBI Taxonomy" id="2528018"/>
    <lineage>
        <taxon>Bacteria</taxon>
        <taxon>Pseudomonadati</taxon>
        <taxon>Planctomycetota</taxon>
        <taxon>Planctomycetia</taxon>
        <taxon>Planctomycetia incertae sedis</taxon>
        <taxon>Saltatorellus</taxon>
    </lineage>
</organism>
<gene>
    <name evidence="3" type="ORF">Poly30_50880</name>
</gene>
<reference evidence="3 4" key="1">
    <citation type="submission" date="2019-02" db="EMBL/GenBank/DDBJ databases">
        <title>Deep-cultivation of Planctomycetes and their phenomic and genomic characterization uncovers novel biology.</title>
        <authorList>
            <person name="Wiegand S."/>
            <person name="Jogler M."/>
            <person name="Boedeker C."/>
            <person name="Pinto D."/>
            <person name="Vollmers J."/>
            <person name="Rivas-Marin E."/>
            <person name="Kohn T."/>
            <person name="Peeters S.H."/>
            <person name="Heuer A."/>
            <person name="Rast P."/>
            <person name="Oberbeckmann S."/>
            <person name="Bunk B."/>
            <person name="Jeske O."/>
            <person name="Meyerdierks A."/>
            <person name="Storesund J.E."/>
            <person name="Kallscheuer N."/>
            <person name="Luecker S."/>
            <person name="Lage O.M."/>
            <person name="Pohl T."/>
            <person name="Merkel B.J."/>
            <person name="Hornburger P."/>
            <person name="Mueller R.-W."/>
            <person name="Bruemmer F."/>
            <person name="Labrenz M."/>
            <person name="Spormann A.M."/>
            <person name="Op den Camp H."/>
            <person name="Overmann J."/>
            <person name="Amann R."/>
            <person name="Jetten M.S.M."/>
            <person name="Mascher T."/>
            <person name="Medema M.H."/>
            <person name="Devos D.P."/>
            <person name="Kaster A.-K."/>
            <person name="Ovreas L."/>
            <person name="Rohde M."/>
            <person name="Galperin M.Y."/>
            <person name="Jogler C."/>
        </authorList>
    </citation>
    <scope>NUCLEOTIDE SEQUENCE [LARGE SCALE GENOMIC DNA]</scope>
    <source>
        <strain evidence="3 4">Poly30</strain>
    </source>
</reference>
<feature type="compositionally biased region" description="Acidic residues" evidence="1">
    <location>
        <begin position="60"/>
        <end position="71"/>
    </location>
</feature>
<keyword evidence="2" id="KW-0732">Signal</keyword>
<dbReference type="Proteomes" id="UP000320390">
    <property type="component" value="Chromosome"/>
</dbReference>
<evidence type="ECO:0000256" key="2">
    <source>
        <dbReference type="SAM" id="SignalP"/>
    </source>
</evidence>
<evidence type="ECO:0000256" key="1">
    <source>
        <dbReference type="SAM" id="MobiDB-lite"/>
    </source>
</evidence>
<evidence type="ECO:0000313" key="4">
    <source>
        <dbReference type="Proteomes" id="UP000320390"/>
    </source>
</evidence>
<evidence type="ECO:0000313" key="3">
    <source>
        <dbReference type="EMBL" id="QDV09530.1"/>
    </source>
</evidence>
<dbReference type="AlphaFoldDB" id="A0A518EZL8"/>
<proteinExistence type="predicted"/>
<feature type="chain" id="PRO_5021841050" evidence="2">
    <location>
        <begin position="23"/>
        <end position="114"/>
    </location>
</feature>
<dbReference type="EMBL" id="CP036434">
    <property type="protein sequence ID" value="QDV09530.1"/>
    <property type="molecule type" value="Genomic_DNA"/>
</dbReference>